<proteinExistence type="predicted"/>
<dbReference type="SUPFAM" id="SSF102712">
    <property type="entry name" value="JAB1/MPN domain"/>
    <property type="match status" value="1"/>
</dbReference>
<evidence type="ECO:0000256" key="4">
    <source>
        <dbReference type="ARBA" id="ARBA00022833"/>
    </source>
</evidence>
<dbReference type="PANTHER" id="PTHR34858">
    <property type="entry name" value="CYSO-CYSTEINE PEPTIDASE"/>
    <property type="match status" value="1"/>
</dbReference>
<evidence type="ECO:0000256" key="5">
    <source>
        <dbReference type="ARBA" id="ARBA00023049"/>
    </source>
</evidence>
<keyword evidence="3" id="KW-0378">Hydrolase</keyword>
<dbReference type="InterPro" id="IPR000555">
    <property type="entry name" value="JAMM/MPN+_dom"/>
</dbReference>
<evidence type="ECO:0000313" key="7">
    <source>
        <dbReference type="EMBL" id="SVA00684.1"/>
    </source>
</evidence>
<dbReference type="GO" id="GO:0008235">
    <property type="term" value="F:metalloexopeptidase activity"/>
    <property type="evidence" value="ECO:0007669"/>
    <property type="project" value="TreeGrafter"/>
</dbReference>
<dbReference type="PANTHER" id="PTHR34858:SF1">
    <property type="entry name" value="CYSO-CYSTEINE PEPTIDASE"/>
    <property type="match status" value="1"/>
</dbReference>
<keyword evidence="4" id="KW-0862">Zinc</keyword>
<dbReference type="GO" id="GO:0008270">
    <property type="term" value="F:zinc ion binding"/>
    <property type="evidence" value="ECO:0007669"/>
    <property type="project" value="TreeGrafter"/>
</dbReference>
<evidence type="ECO:0000256" key="3">
    <source>
        <dbReference type="ARBA" id="ARBA00022801"/>
    </source>
</evidence>
<dbReference type="EMBL" id="UINC01002826">
    <property type="protein sequence ID" value="SVA00684.1"/>
    <property type="molecule type" value="Genomic_DNA"/>
</dbReference>
<dbReference type="AlphaFoldDB" id="A0A381SAZ0"/>
<dbReference type="InterPro" id="IPR037518">
    <property type="entry name" value="MPN"/>
</dbReference>
<protein>
    <recommendedName>
        <fullName evidence="6">MPN domain-containing protein</fullName>
    </recommendedName>
</protein>
<reference evidence="7" key="1">
    <citation type="submission" date="2018-05" db="EMBL/GenBank/DDBJ databases">
        <authorList>
            <person name="Lanie J.A."/>
            <person name="Ng W.-L."/>
            <person name="Kazmierczak K.M."/>
            <person name="Andrzejewski T.M."/>
            <person name="Davidsen T.M."/>
            <person name="Wayne K.J."/>
            <person name="Tettelin H."/>
            <person name="Glass J.I."/>
            <person name="Rusch D."/>
            <person name="Podicherti R."/>
            <person name="Tsui H.-C.T."/>
            <person name="Winkler M.E."/>
        </authorList>
    </citation>
    <scope>NUCLEOTIDE SEQUENCE</scope>
</reference>
<keyword evidence="2" id="KW-0479">Metal-binding</keyword>
<name>A0A381SAZ0_9ZZZZ</name>
<evidence type="ECO:0000256" key="2">
    <source>
        <dbReference type="ARBA" id="ARBA00022723"/>
    </source>
</evidence>
<dbReference type="InterPro" id="IPR028090">
    <property type="entry name" value="JAB_dom_prok"/>
</dbReference>
<dbReference type="InterPro" id="IPR051929">
    <property type="entry name" value="VirAsm_ModProt"/>
</dbReference>
<dbReference type="Gene3D" id="3.40.140.10">
    <property type="entry name" value="Cytidine Deaminase, domain 2"/>
    <property type="match status" value="1"/>
</dbReference>
<evidence type="ECO:0000259" key="6">
    <source>
        <dbReference type="PROSITE" id="PS50249"/>
    </source>
</evidence>
<evidence type="ECO:0000256" key="1">
    <source>
        <dbReference type="ARBA" id="ARBA00022670"/>
    </source>
</evidence>
<keyword evidence="5" id="KW-0482">Metalloprotease</keyword>
<dbReference type="Pfam" id="PF14464">
    <property type="entry name" value="Prok-JAB"/>
    <property type="match status" value="1"/>
</dbReference>
<accession>A0A381SAZ0</accession>
<feature type="domain" description="MPN" evidence="6">
    <location>
        <begin position="2"/>
        <end position="128"/>
    </location>
</feature>
<dbReference type="SMART" id="SM00232">
    <property type="entry name" value="JAB_MPN"/>
    <property type="match status" value="1"/>
</dbReference>
<keyword evidence="1" id="KW-0645">Protease</keyword>
<dbReference type="CDD" id="cd08070">
    <property type="entry name" value="MPN_like"/>
    <property type="match status" value="1"/>
</dbReference>
<organism evidence="7">
    <name type="scientific">marine metagenome</name>
    <dbReference type="NCBI Taxonomy" id="408172"/>
    <lineage>
        <taxon>unclassified sequences</taxon>
        <taxon>metagenomes</taxon>
        <taxon>ecological metagenomes</taxon>
    </lineage>
</organism>
<dbReference type="GO" id="GO:0006508">
    <property type="term" value="P:proteolysis"/>
    <property type="evidence" value="ECO:0007669"/>
    <property type="project" value="UniProtKB-KW"/>
</dbReference>
<gene>
    <name evidence="7" type="ORF">METZ01_LOCUS53538</name>
</gene>
<dbReference type="PROSITE" id="PS50249">
    <property type="entry name" value="MPN"/>
    <property type="match status" value="1"/>
</dbReference>
<sequence length="136" mass="15459">MKRIRQSHIEEMIDHAKEHDPNECCGILAGTGEDITHLYRVKNSTPSPFRYVMDPKEQLEVMKNAEEKGLELICFYHSHTHTPAFPSDTDIRMAVESGWVDFGYALVSLEEKGKPTVNFFMIDSEGAVIPEDYAVV</sequence>